<gene>
    <name evidence="6" type="ORF">GPA27_21755</name>
</gene>
<protein>
    <submittedName>
        <fullName evidence="6">Type II and III secretion system protein family protein</fullName>
    </submittedName>
</protein>
<keyword evidence="3" id="KW-0732">Signal</keyword>
<feature type="domain" description="Pilus formation protein N-terminal" evidence="5">
    <location>
        <begin position="136"/>
        <end position="174"/>
    </location>
</feature>
<sequence length="591" mass="61057">MLLAQSKPAWTHEDIMTTNKNKRSRRLAAYGMSAIAALLASNAVQAAVTSAPPARKPVAVSATAGSPCGRVEIAPMVTIPVGKSSVIRPQTPVTRILLGNPENAQAARPSAEAPKDDKGGAQQMSQGDGRPGVAQVDVLLLSPNEIYLLGKSVGATNIVLVDRAGGCTALDVTVGMDVTSVQSAFATLLPNETGIKVSSAYDSLVLTGTVSDATKVDRAVEIASAYVRDGGGQAGRNLRVLNMLQVGAPQQVMLEVKVAEVSKAVLDRFGIDFSRAYVDGSVMRFLSGIFGGNSGRLGQISRVGPNGTPLSSVGAVVGGTIPGDIAAGGNVTQELTQIGGQLVPKFTTTFGTVPAEGVTNLGLDMQKTDGLVKILAEPTVMAISGQEGSFLAGGKIFIPVAQSNNSGGQTITLEEKEFGVSVKFTPTVLDGGRINLAVRPEVSELNREGVGLTAPGVNGLAILPAFTTRRAFTTVQLQDGQSFAIGGLIKNNATTNIRAFPVLGELPIIGALFRSTEFQTDKSELVFVITPRLVKPLPPNYALPTDNYVEPNRAAVIWGGKLEGGAAPALEQSAMPAAAETAPAAGGFEPK</sequence>
<dbReference type="InterPro" id="IPR032789">
    <property type="entry name" value="T2SS-T3SS_pil_N"/>
</dbReference>
<reference evidence="6 7" key="1">
    <citation type="submission" date="2019-12" db="EMBL/GenBank/DDBJ databases">
        <title>Comparative genomics gives insights into the taxonomy of the Azoarcus-Aromatoleum group and reveals separate origins of nif in the plant-associated Azoarcus and non-plant-associated Aromatoleum sub-groups.</title>
        <authorList>
            <person name="Lafos M."/>
            <person name="Maluk M."/>
            <person name="Batista M."/>
            <person name="Junghare M."/>
            <person name="Carmona M."/>
            <person name="Faoro H."/>
            <person name="Cruz L.M."/>
            <person name="Battistoni F."/>
            <person name="De Souza E."/>
            <person name="Pedrosa F."/>
            <person name="Chen W.-M."/>
            <person name="Poole P.S."/>
            <person name="Dixon R.A."/>
            <person name="James E.K."/>
        </authorList>
    </citation>
    <scope>NUCLEOTIDE SEQUENCE [LARGE SCALE GENOMIC DNA]</scope>
    <source>
        <strain evidence="6 7">T</strain>
    </source>
</reference>
<evidence type="ECO:0000313" key="7">
    <source>
        <dbReference type="Proteomes" id="UP000634522"/>
    </source>
</evidence>
<accession>A0ABX1NL54</accession>
<organism evidence="6 7">
    <name type="scientific">Aromatoleum toluolicum</name>
    <dbReference type="NCBI Taxonomy" id="90060"/>
    <lineage>
        <taxon>Bacteria</taxon>
        <taxon>Pseudomonadati</taxon>
        <taxon>Pseudomonadota</taxon>
        <taxon>Betaproteobacteria</taxon>
        <taxon>Rhodocyclales</taxon>
        <taxon>Rhodocyclaceae</taxon>
        <taxon>Aromatoleum</taxon>
    </lineage>
</organism>
<feature type="chain" id="PRO_5047465475" evidence="3">
    <location>
        <begin position="47"/>
        <end position="591"/>
    </location>
</feature>
<dbReference type="Pfam" id="PF13629">
    <property type="entry name" value="T2SS-T3SS_pil_N"/>
    <property type="match status" value="1"/>
</dbReference>
<dbReference type="PANTHER" id="PTHR30332:SF17">
    <property type="entry name" value="TYPE IV PILIATION SYSTEM PROTEIN DR_0774-RELATED"/>
    <property type="match status" value="1"/>
</dbReference>
<dbReference type="InterPro" id="IPR050810">
    <property type="entry name" value="Bact_Secretion_Sys_Channel"/>
</dbReference>
<dbReference type="EMBL" id="WTVS01000060">
    <property type="protein sequence ID" value="NMG00006.1"/>
    <property type="molecule type" value="Genomic_DNA"/>
</dbReference>
<comment type="caution">
    <text evidence="6">The sequence shown here is derived from an EMBL/GenBank/DDBJ whole genome shotgun (WGS) entry which is preliminary data.</text>
</comment>
<dbReference type="PANTHER" id="PTHR30332">
    <property type="entry name" value="PROBABLE GENERAL SECRETION PATHWAY PROTEIN D"/>
    <property type="match status" value="1"/>
</dbReference>
<keyword evidence="7" id="KW-1185">Reference proteome</keyword>
<proteinExistence type="inferred from homology"/>
<dbReference type="Pfam" id="PF00263">
    <property type="entry name" value="Secretin"/>
    <property type="match status" value="1"/>
</dbReference>
<name>A0ABX1NL54_9RHOO</name>
<evidence type="ECO:0000256" key="3">
    <source>
        <dbReference type="SAM" id="SignalP"/>
    </source>
</evidence>
<evidence type="ECO:0000313" key="6">
    <source>
        <dbReference type="EMBL" id="NMG00006.1"/>
    </source>
</evidence>
<evidence type="ECO:0000259" key="4">
    <source>
        <dbReference type="Pfam" id="PF00263"/>
    </source>
</evidence>
<feature type="domain" description="Type II/III secretion system secretin-like" evidence="4">
    <location>
        <begin position="367"/>
        <end position="535"/>
    </location>
</feature>
<evidence type="ECO:0000256" key="1">
    <source>
        <dbReference type="RuleBase" id="RU004003"/>
    </source>
</evidence>
<dbReference type="InterPro" id="IPR001775">
    <property type="entry name" value="GspD/PilQ"/>
</dbReference>
<comment type="similarity">
    <text evidence="1">Belongs to the bacterial secretin family.</text>
</comment>
<dbReference type="Proteomes" id="UP000634522">
    <property type="component" value="Unassembled WGS sequence"/>
</dbReference>
<evidence type="ECO:0000259" key="5">
    <source>
        <dbReference type="Pfam" id="PF13629"/>
    </source>
</evidence>
<dbReference type="InterPro" id="IPR004846">
    <property type="entry name" value="T2SS/T3SS_dom"/>
</dbReference>
<feature type="region of interest" description="Disordered" evidence="2">
    <location>
        <begin position="98"/>
        <end position="130"/>
    </location>
</feature>
<feature type="signal peptide" evidence="3">
    <location>
        <begin position="1"/>
        <end position="46"/>
    </location>
</feature>
<dbReference type="PRINTS" id="PR00811">
    <property type="entry name" value="BCTERIALGSPD"/>
</dbReference>
<evidence type="ECO:0000256" key="2">
    <source>
        <dbReference type="SAM" id="MobiDB-lite"/>
    </source>
</evidence>